<evidence type="ECO:0000256" key="7">
    <source>
        <dbReference type="SAM" id="Phobius"/>
    </source>
</evidence>
<dbReference type="EMBL" id="HG793126">
    <property type="protein sequence ID" value="CDK25750.1"/>
    <property type="molecule type" value="Genomic_DNA"/>
</dbReference>
<keyword evidence="9" id="KW-1185">Reference proteome</keyword>
<dbReference type="GeneID" id="34519149"/>
<dbReference type="PIRSF" id="PIRSF010045">
    <property type="entry name" value="DUF850_TM_euk"/>
    <property type="match status" value="1"/>
</dbReference>
<feature type="transmembrane region" description="Helical" evidence="7">
    <location>
        <begin position="88"/>
        <end position="107"/>
    </location>
</feature>
<dbReference type="OrthoDB" id="6745403at2759"/>
<evidence type="ECO:0000256" key="2">
    <source>
        <dbReference type="ARBA" id="ARBA00005376"/>
    </source>
</evidence>
<gene>
    <name evidence="8" type="ORF">KUCA_T00001720001</name>
</gene>
<dbReference type="STRING" id="1382522.W6MUM1"/>
<organism evidence="8 9">
    <name type="scientific">Kuraishia capsulata CBS 1993</name>
    <dbReference type="NCBI Taxonomy" id="1382522"/>
    <lineage>
        <taxon>Eukaryota</taxon>
        <taxon>Fungi</taxon>
        <taxon>Dikarya</taxon>
        <taxon>Ascomycota</taxon>
        <taxon>Saccharomycotina</taxon>
        <taxon>Pichiomycetes</taxon>
        <taxon>Pichiales</taxon>
        <taxon>Pichiaceae</taxon>
        <taxon>Kuraishia</taxon>
    </lineage>
</organism>
<sequence length="216" mass="24738">MILTPLFRQHLQQARNFRTNAAVISTKDVFKQKQKYLTEALRAGKFLKEDPSEAKKEKPVNPLSDPGSMDAIFGMAKGNMANFIPQTVIMWWVNYFFAGFVIMKLPFPLTIRFKSMLQNSIMTSDLDVRWVSSISWYFVNLMGLKSVYSLILQDNSLVDKMMAAQQQQGQPNISMPGGPTMDKMMKGEAENVQIVEFRSCLDGIEERLFKRFEISV</sequence>
<evidence type="ECO:0000256" key="3">
    <source>
        <dbReference type="ARBA" id="ARBA00020822"/>
    </source>
</evidence>
<evidence type="ECO:0000256" key="5">
    <source>
        <dbReference type="ARBA" id="ARBA00022989"/>
    </source>
</evidence>
<comment type="similarity">
    <text evidence="2">Belongs to the EMC3 family.</text>
</comment>
<dbReference type="RefSeq" id="XP_022457761.1">
    <property type="nucleotide sequence ID" value="XM_022603929.1"/>
</dbReference>
<feature type="transmembrane region" description="Helical" evidence="7">
    <location>
        <begin position="134"/>
        <end position="152"/>
    </location>
</feature>
<reference evidence="8" key="2">
    <citation type="submission" date="2014-02" db="EMBL/GenBank/DDBJ databases">
        <title>Complete DNA sequence of /Kuraishia capsulata/ illustrates novel genomic features among budding yeasts (/Saccharomycotina/).</title>
        <authorList>
            <person name="Morales L."/>
            <person name="Noel B."/>
            <person name="Porcel B."/>
            <person name="Marcet-Houben M."/>
            <person name="Hullo M-F."/>
            <person name="Sacerdot C."/>
            <person name="Tekaia F."/>
            <person name="Leh-Louis V."/>
            <person name="Despons L."/>
            <person name="Khanna V."/>
            <person name="Aury J-M."/>
            <person name="Barbe V."/>
            <person name="Couloux A."/>
            <person name="Labadie K."/>
            <person name="Pelletier E."/>
            <person name="Souciet J-L."/>
            <person name="Boekhout T."/>
            <person name="Gabaldon T."/>
            <person name="Wincker P."/>
            <person name="Dujon B."/>
        </authorList>
    </citation>
    <scope>NUCLEOTIDE SEQUENCE</scope>
    <source>
        <strain evidence="8">CBS 1993</strain>
    </source>
</reference>
<dbReference type="Pfam" id="PF01956">
    <property type="entry name" value="EMC3_TMCO1"/>
    <property type="match status" value="1"/>
</dbReference>
<evidence type="ECO:0000313" key="8">
    <source>
        <dbReference type="EMBL" id="CDK25750.1"/>
    </source>
</evidence>
<dbReference type="HOGENOM" id="CLU_060791_0_0_1"/>
<evidence type="ECO:0000256" key="1">
    <source>
        <dbReference type="ARBA" id="ARBA00004141"/>
    </source>
</evidence>
<proteinExistence type="inferred from homology"/>
<evidence type="ECO:0000313" key="9">
    <source>
        <dbReference type="Proteomes" id="UP000019384"/>
    </source>
</evidence>
<accession>W6MUM1</accession>
<comment type="subcellular location">
    <subcellularLocation>
        <location evidence="1">Membrane</location>
        <topology evidence="1">Multi-pass membrane protein</topology>
    </subcellularLocation>
</comment>
<dbReference type="GO" id="GO:0072546">
    <property type="term" value="C:EMC complex"/>
    <property type="evidence" value="ECO:0007669"/>
    <property type="project" value="TreeGrafter"/>
</dbReference>
<dbReference type="GO" id="GO:0034975">
    <property type="term" value="P:protein folding in endoplasmic reticulum"/>
    <property type="evidence" value="ECO:0007669"/>
    <property type="project" value="TreeGrafter"/>
</dbReference>
<dbReference type="PANTHER" id="PTHR13116">
    <property type="entry name" value="ER MEMBRANE PROTEIN COMPLEX SUBUNIT 3"/>
    <property type="match status" value="1"/>
</dbReference>
<dbReference type="SMART" id="SM01415">
    <property type="entry name" value="DUF106"/>
    <property type="match status" value="1"/>
</dbReference>
<reference evidence="8" key="1">
    <citation type="submission" date="2013-12" db="EMBL/GenBank/DDBJ databases">
        <authorList>
            <person name="Genoscope - CEA"/>
        </authorList>
    </citation>
    <scope>NUCLEOTIDE SEQUENCE</scope>
    <source>
        <strain evidence="8">CBS 1993</strain>
    </source>
</reference>
<evidence type="ECO:0000256" key="4">
    <source>
        <dbReference type="ARBA" id="ARBA00022692"/>
    </source>
</evidence>
<dbReference type="InterPro" id="IPR002809">
    <property type="entry name" value="EMC3/TMCO1"/>
</dbReference>
<keyword evidence="6 7" id="KW-0472">Membrane</keyword>
<dbReference type="InterPro" id="IPR008568">
    <property type="entry name" value="EMC3"/>
</dbReference>
<dbReference type="Proteomes" id="UP000019384">
    <property type="component" value="Unassembled WGS sequence"/>
</dbReference>
<dbReference type="AlphaFoldDB" id="W6MUM1"/>
<keyword evidence="4 7" id="KW-0812">Transmembrane</keyword>
<evidence type="ECO:0000256" key="6">
    <source>
        <dbReference type="ARBA" id="ARBA00023136"/>
    </source>
</evidence>
<dbReference type="PANTHER" id="PTHR13116:SF5">
    <property type="entry name" value="ER MEMBRANE PROTEIN COMPLEX SUBUNIT 3"/>
    <property type="match status" value="1"/>
</dbReference>
<keyword evidence="5 7" id="KW-1133">Transmembrane helix</keyword>
<protein>
    <recommendedName>
        <fullName evidence="3">ER membrane protein complex subunit 3</fullName>
    </recommendedName>
</protein>
<name>W6MUM1_9ASCO</name>